<evidence type="ECO:0000256" key="1">
    <source>
        <dbReference type="SAM" id="MobiDB-lite"/>
    </source>
</evidence>
<dbReference type="eggNOG" id="ENOG502SUIH">
    <property type="taxonomic scope" value="Eukaryota"/>
</dbReference>
<feature type="region of interest" description="Disordered" evidence="1">
    <location>
        <begin position="1"/>
        <end position="43"/>
    </location>
</feature>
<dbReference type="STRING" id="7370.A0A1I8NBZ2"/>
<proteinExistence type="predicted"/>
<dbReference type="VEuPathDB" id="VectorBase:MDOMA2_007657"/>
<feature type="compositionally biased region" description="Polar residues" evidence="1">
    <location>
        <begin position="8"/>
        <end position="24"/>
    </location>
</feature>
<protein>
    <submittedName>
        <fullName evidence="4">Uncharacterized protein LOC101896311</fullName>
    </submittedName>
</protein>
<gene>
    <name evidence="2" type="primary">101896311</name>
    <name evidence="4" type="synonym">LOC101896311</name>
</gene>
<name>A0A1I8NBZ2_MUSDO</name>
<dbReference type="AlphaFoldDB" id="A0A1I8NBZ2"/>
<evidence type="ECO:0000313" key="2">
    <source>
        <dbReference type="EnsemblMetazoa" id="MDOA013645-PA"/>
    </source>
</evidence>
<dbReference type="RefSeq" id="XP_005191624.1">
    <property type="nucleotide sequence ID" value="XM_005191567.3"/>
</dbReference>
<dbReference type="Proteomes" id="UP001652621">
    <property type="component" value="Unplaced"/>
</dbReference>
<dbReference type="EnsemblMetazoa" id="MDOA013645-RA">
    <property type="protein sequence ID" value="MDOA013645-PA"/>
    <property type="gene ID" value="MDOA013645"/>
</dbReference>
<dbReference type="VEuPathDB" id="VectorBase:MDOA013645"/>
<sequence>MSDENENLPITTEDSNEIAPQQESETVDAPHDSNEPEKSNEDNELTLLGEQFENYMRIAKALMKTLKRPKDIDICNDLLKKVQTLHNSRHLEVLRNNNRFFRYCLRVLKWTSENQPMELYRTLYPDDTNSCNELKEVTQWSSDKKSYMAAKTYKNGVSLIYMAVLNDVEAGWQEDGFKILQQKMSCERE</sequence>
<evidence type="ECO:0000313" key="4">
    <source>
        <dbReference type="RefSeq" id="XP_005191624.1"/>
    </source>
</evidence>
<evidence type="ECO:0000313" key="3">
    <source>
        <dbReference type="Proteomes" id="UP001652621"/>
    </source>
</evidence>
<organism evidence="2">
    <name type="scientific">Musca domestica</name>
    <name type="common">House fly</name>
    <dbReference type="NCBI Taxonomy" id="7370"/>
    <lineage>
        <taxon>Eukaryota</taxon>
        <taxon>Metazoa</taxon>
        <taxon>Ecdysozoa</taxon>
        <taxon>Arthropoda</taxon>
        <taxon>Hexapoda</taxon>
        <taxon>Insecta</taxon>
        <taxon>Pterygota</taxon>
        <taxon>Neoptera</taxon>
        <taxon>Endopterygota</taxon>
        <taxon>Diptera</taxon>
        <taxon>Brachycera</taxon>
        <taxon>Muscomorpha</taxon>
        <taxon>Muscoidea</taxon>
        <taxon>Muscidae</taxon>
        <taxon>Musca</taxon>
    </lineage>
</organism>
<accession>A0A1I8NBZ2</accession>
<keyword evidence="3" id="KW-1185">Reference proteome</keyword>
<dbReference type="KEGG" id="mde:101896311"/>
<feature type="compositionally biased region" description="Basic and acidic residues" evidence="1">
    <location>
        <begin position="28"/>
        <end position="41"/>
    </location>
</feature>
<dbReference type="GeneID" id="101896311"/>
<dbReference type="OrthoDB" id="6599787at2759"/>
<reference evidence="2" key="1">
    <citation type="submission" date="2020-05" db="UniProtKB">
        <authorList>
            <consortium name="EnsemblMetazoa"/>
        </authorList>
    </citation>
    <scope>IDENTIFICATION</scope>
    <source>
        <strain evidence="2">Aabys</strain>
    </source>
</reference>
<reference evidence="4" key="2">
    <citation type="submission" date="2025-04" db="UniProtKB">
        <authorList>
            <consortium name="RefSeq"/>
        </authorList>
    </citation>
    <scope>IDENTIFICATION</scope>
    <source>
        <strain evidence="4">Aabys</strain>
    </source>
</reference>